<dbReference type="InterPro" id="IPR029787">
    <property type="entry name" value="Nucleotide_cyclase"/>
</dbReference>
<dbReference type="GO" id="GO:0052621">
    <property type="term" value="F:diguanylate cyclase activity"/>
    <property type="evidence" value="ECO:0007669"/>
    <property type="project" value="UniProtKB-EC"/>
</dbReference>
<dbReference type="InterPro" id="IPR000160">
    <property type="entry name" value="GGDEF_dom"/>
</dbReference>
<dbReference type="PROSITE" id="PS50887">
    <property type="entry name" value="GGDEF"/>
    <property type="match status" value="1"/>
</dbReference>
<evidence type="ECO:0000313" key="4">
    <source>
        <dbReference type="EMBL" id="EPR35878.1"/>
    </source>
</evidence>
<reference evidence="4 5" key="1">
    <citation type="journal article" date="2013" name="Genome Announc.">
        <title>Draft genome sequences for three mercury-methylating, sulfate-reducing bacteria.</title>
        <authorList>
            <person name="Brown S.D."/>
            <person name="Hurt R.A.Jr."/>
            <person name="Gilmour C.C."/>
            <person name="Elias D.A."/>
        </authorList>
    </citation>
    <scope>NUCLEOTIDE SEQUENCE [LARGE SCALE GENOMIC DNA]</scope>
    <source>
        <strain evidence="4 5">DSM 2059</strain>
    </source>
</reference>
<evidence type="ECO:0000256" key="2">
    <source>
        <dbReference type="ARBA" id="ARBA00034247"/>
    </source>
</evidence>
<dbReference type="PANTHER" id="PTHR45138">
    <property type="entry name" value="REGULATORY COMPONENTS OF SENSORY TRANSDUCTION SYSTEM"/>
    <property type="match status" value="1"/>
</dbReference>
<dbReference type="InterPro" id="IPR043128">
    <property type="entry name" value="Rev_trsase/Diguanyl_cyclase"/>
</dbReference>
<dbReference type="PANTHER" id="PTHR45138:SF9">
    <property type="entry name" value="DIGUANYLATE CYCLASE DGCM-RELATED"/>
    <property type="match status" value="1"/>
</dbReference>
<dbReference type="FunFam" id="3.30.70.270:FF:000001">
    <property type="entry name" value="Diguanylate cyclase domain protein"/>
    <property type="match status" value="1"/>
</dbReference>
<proteinExistence type="predicted"/>
<dbReference type="InterPro" id="IPR025991">
    <property type="entry name" value="Chemoreceptor_zinc-bind_dom"/>
</dbReference>
<accession>S7UU60</accession>
<dbReference type="OrthoDB" id="5429942at2"/>
<sequence>MQLTSEKLRAVVKELEEAVIEHQRWLHAWHRSLIFDLPLNEVCFSRHSYRQCRFGQWYRGLPSAVLSRHPGFTAIDQHHRKLHESAYTLAAKIECGKIITIGDYENLIENERNFSKAVLDFKEELLKTLFEFDPLTDILNRQAFIRILDGELARLSRTDESCCICMVDLDHFKAINDTHGHLAGDRVLRVTAQYLNHKIRPYDSICRYGGEEFLICLPNTDLERAKHIMNRLRTGLASLNIDVDEECSLNVTASFGITKMVIDISIEGHIARADEAMYAAKQGGRDRVVVYEEMSLSLNHEKQA</sequence>
<dbReference type="Gene3D" id="3.30.70.270">
    <property type="match status" value="1"/>
</dbReference>
<dbReference type="EMBL" id="ATHJ01000105">
    <property type="protein sequence ID" value="EPR35878.1"/>
    <property type="molecule type" value="Genomic_DNA"/>
</dbReference>
<dbReference type="NCBIfam" id="TIGR00254">
    <property type="entry name" value="GGDEF"/>
    <property type="match status" value="1"/>
</dbReference>
<evidence type="ECO:0000259" key="3">
    <source>
        <dbReference type="PROSITE" id="PS50887"/>
    </source>
</evidence>
<evidence type="ECO:0000256" key="1">
    <source>
        <dbReference type="ARBA" id="ARBA00012528"/>
    </source>
</evidence>
<dbReference type="NCBIfam" id="NF007380">
    <property type="entry name" value="PRK09894.1"/>
    <property type="match status" value="1"/>
</dbReference>
<dbReference type="Gene3D" id="1.20.120.30">
    <property type="entry name" value="Aspartate receptor, ligand-binding domain"/>
    <property type="match status" value="1"/>
</dbReference>
<dbReference type="SMART" id="SM00267">
    <property type="entry name" value="GGDEF"/>
    <property type="match status" value="1"/>
</dbReference>
<dbReference type="EC" id="2.7.7.65" evidence="1"/>
<dbReference type="Pfam" id="PF13682">
    <property type="entry name" value="CZB"/>
    <property type="match status" value="1"/>
</dbReference>
<dbReference type="AlphaFoldDB" id="S7UU60"/>
<dbReference type="SUPFAM" id="SSF55073">
    <property type="entry name" value="Nucleotide cyclase"/>
    <property type="match status" value="1"/>
</dbReference>
<evidence type="ECO:0000313" key="5">
    <source>
        <dbReference type="Proteomes" id="UP000014977"/>
    </source>
</evidence>
<name>S7UU60_DESML</name>
<dbReference type="Pfam" id="PF00990">
    <property type="entry name" value="GGDEF"/>
    <property type="match status" value="1"/>
</dbReference>
<organism evidence="4 5">
    <name type="scientific">Desulfococcus multivorans DSM 2059</name>
    <dbReference type="NCBI Taxonomy" id="1121405"/>
    <lineage>
        <taxon>Bacteria</taxon>
        <taxon>Pseudomonadati</taxon>
        <taxon>Thermodesulfobacteriota</taxon>
        <taxon>Desulfobacteria</taxon>
        <taxon>Desulfobacterales</taxon>
        <taxon>Desulfococcaceae</taxon>
        <taxon>Desulfococcus</taxon>
    </lineage>
</organism>
<dbReference type="InterPro" id="IPR050469">
    <property type="entry name" value="Diguanylate_Cyclase"/>
</dbReference>
<gene>
    <name evidence="4" type="ORF">dsmv_0583</name>
</gene>
<protein>
    <recommendedName>
        <fullName evidence="1">diguanylate cyclase</fullName>
        <ecNumber evidence="1">2.7.7.65</ecNumber>
    </recommendedName>
</protein>
<keyword evidence="5" id="KW-1185">Reference proteome</keyword>
<comment type="catalytic activity">
    <reaction evidence="2">
        <text>2 GTP = 3',3'-c-di-GMP + 2 diphosphate</text>
        <dbReference type="Rhea" id="RHEA:24898"/>
        <dbReference type="ChEBI" id="CHEBI:33019"/>
        <dbReference type="ChEBI" id="CHEBI:37565"/>
        <dbReference type="ChEBI" id="CHEBI:58805"/>
        <dbReference type="EC" id="2.7.7.65"/>
    </reaction>
</comment>
<comment type="caution">
    <text evidence="4">The sequence shown here is derived from an EMBL/GenBank/DDBJ whole genome shotgun (WGS) entry which is preliminary data.</text>
</comment>
<dbReference type="STRING" id="897.B2D07_15565"/>
<feature type="domain" description="GGDEF" evidence="3">
    <location>
        <begin position="160"/>
        <end position="293"/>
    </location>
</feature>
<dbReference type="Proteomes" id="UP000014977">
    <property type="component" value="Unassembled WGS sequence"/>
</dbReference>
<dbReference type="eggNOG" id="COG3706">
    <property type="taxonomic scope" value="Bacteria"/>
</dbReference>
<dbReference type="RefSeq" id="WP_020877694.1">
    <property type="nucleotide sequence ID" value="NZ_ATHJ01000105.1"/>
</dbReference>
<dbReference type="CDD" id="cd01949">
    <property type="entry name" value="GGDEF"/>
    <property type="match status" value="1"/>
</dbReference>